<evidence type="ECO:0008006" key="2">
    <source>
        <dbReference type="Google" id="ProtNLM"/>
    </source>
</evidence>
<reference evidence="1" key="1">
    <citation type="journal article" date="2020" name="Nature">
        <title>Giant virus diversity and host interactions through global metagenomics.</title>
        <authorList>
            <person name="Schulz F."/>
            <person name="Roux S."/>
            <person name="Paez-Espino D."/>
            <person name="Jungbluth S."/>
            <person name="Walsh D.A."/>
            <person name="Denef V.J."/>
            <person name="McMahon K.D."/>
            <person name="Konstantinidis K.T."/>
            <person name="Eloe-Fadrosh E.A."/>
            <person name="Kyrpides N.C."/>
            <person name="Woyke T."/>
        </authorList>
    </citation>
    <scope>NUCLEOTIDE SEQUENCE</scope>
    <source>
        <strain evidence="1">GVMAG-S-ERX555997-44</strain>
    </source>
</reference>
<name>A0A6C0FA89_9ZZZZ</name>
<accession>A0A6C0FA89</accession>
<dbReference type="EMBL" id="MN738798">
    <property type="protein sequence ID" value="QHT37523.1"/>
    <property type="molecule type" value="Genomic_DNA"/>
</dbReference>
<dbReference type="PROSITE" id="PS50096">
    <property type="entry name" value="IQ"/>
    <property type="match status" value="1"/>
</dbReference>
<sequence>MYKLCIMNNIIINTKKNTTNMKMNNMQISKITPKSFLKNYIYDDITDKYLKKEKRKLKQSEFEILDFSEYDKLFNSNYTVSQLKSISRFFKQKVSGNKKELTFNVYNYLKYSFFSIKIQRIFRGYLIRNFLKLHGPALKNRELCVNNQDFLTFAELKTIPYYQFYSFKDKDNFIYGFDLCSIYNMIKDGEYVKNPYNRNDLPKDILKYLKKIIKISKKIKLPLNIKLEDDTDKLSYKKQTELRALNVFQKFDSMGFITDSNWLMNLSRNRCIRYIRELDDVWNYRAQITTETKNNILPPHGRLFNNINLNNIFSTKTELYIKNFILDIIEKIITRGINQSACSLGGFYALGTLTIVSVNASNSLPWLYESFIVNQ</sequence>
<proteinExistence type="predicted"/>
<organism evidence="1">
    <name type="scientific">viral metagenome</name>
    <dbReference type="NCBI Taxonomy" id="1070528"/>
    <lineage>
        <taxon>unclassified sequences</taxon>
        <taxon>metagenomes</taxon>
        <taxon>organismal metagenomes</taxon>
    </lineage>
</organism>
<dbReference type="AlphaFoldDB" id="A0A6C0FA89"/>
<evidence type="ECO:0000313" key="1">
    <source>
        <dbReference type="EMBL" id="QHT37523.1"/>
    </source>
</evidence>
<protein>
    <recommendedName>
        <fullName evidence="2">SAP domain-containing protein</fullName>
    </recommendedName>
</protein>